<feature type="compositionally biased region" description="Low complexity" evidence="1">
    <location>
        <begin position="1480"/>
        <end position="1493"/>
    </location>
</feature>
<dbReference type="Proteomes" id="UP000807504">
    <property type="component" value="Unassembled WGS sequence"/>
</dbReference>
<comment type="caution">
    <text evidence="2">The sequence shown here is derived from an EMBL/GenBank/DDBJ whole genome shotgun (WGS) entry which is preliminary data.</text>
</comment>
<feature type="compositionally biased region" description="Polar residues" evidence="1">
    <location>
        <begin position="1512"/>
        <end position="1524"/>
    </location>
</feature>
<protein>
    <submittedName>
        <fullName evidence="2">Uncharacterized protein</fullName>
    </submittedName>
</protein>
<feature type="compositionally biased region" description="Polar residues" evidence="1">
    <location>
        <begin position="1534"/>
        <end position="1564"/>
    </location>
</feature>
<gene>
    <name evidence="2" type="ORF">HNY73_017041</name>
</gene>
<feature type="region of interest" description="Disordered" evidence="1">
    <location>
        <begin position="1478"/>
        <end position="1564"/>
    </location>
</feature>
<reference evidence="2" key="1">
    <citation type="journal article" date="2020" name="bioRxiv">
        <title>Chromosome-level reference genome of the European wasp spider Argiope bruennichi: a resource for studies on range expansion and evolutionary adaptation.</title>
        <authorList>
            <person name="Sheffer M.M."/>
            <person name="Hoppe A."/>
            <person name="Krehenwinkel H."/>
            <person name="Uhl G."/>
            <person name="Kuss A.W."/>
            <person name="Jensen L."/>
            <person name="Jensen C."/>
            <person name="Gillespie R.G."/>
            <person name="Hoff K.J."/>
            <person name="Prost S."/>
        </authorList>
    </citation>
    <scope>NUCLEOTIDE SEQUENCE</scope>
</reference>
<dbReference type="EMBL" id="JABXBU010002227">
    <property type="protein sequence ID" value="KAF8774497.1"/>
    <property type="molecule type" value="Genomic_DNA"/>
</dbReference>
<evidence type="ECO:0000256" key="1">
    <source>
        <dbReference type="SAM" id="MobiDB-lite"/>
    </source>
</evidence>
<sequence>MSPGKAKNYTRPVISNAKEKKRSVKRVKKMQKCLKTICDPLSNEIILSDQILSSAKQNTHILPPFVRLKRLDFGITDPNSLYKLSIPVTENGEIIKSSQKKTKIKEKNKILESASSSVKNSSEVLNQICASTSAILSSSKNDIKLLKEKKLYHSNSDTALPFSRNTIPHIVKELNDTSSNQICIKNDGLCNSIYNHASLDNDDCLCKINSSSSLMCDINDIISLKTKKYICNCDTCVPAILDASVIADAFKFYKCHKKISNLSSSTNDFSINQLSHSNYLSSEADNSCNELMEADDSFPITEGEVPQSLAAVTSNSELRAVMEHITATSDCVESRSIREISDYTHYAGSNAILENPGFNRIYMQSIQEEKQEKVEVLSTVKDIDFSNDEINNFQTNNDLDIKICNVRSYSSEQVIQCVMGGNELINEMSINNETDKFSFFSNYEQDSAIECEDSAVERRQPAEKSSVTIEKADVVSVSGLIQINSNQPSNILNCDISKSNSLTINEEKSTTSLMENSDILDKDVQSPNKRSCTITALNSLCITSDHRIQSNSKDQTIKNIASKHKNEKNELSQNDVENSTNVGSEFEWVSSAKHDEQNSNSRGFHKTDILFDELDYEPSEVGEFEVSESESNNGEMDTNENHLDIRISATAKQTINEVNKIQLNNDDSIFRHSFAEEPEKDSLMIRSDDEEDNQLFNKTKISFNNDSVESIQQNDTLQEKNAENSNTEFDAINDHNVQEINLNRSINSEDDSESDSEHSFKRKNSNSNQGINSVVEENSVDKFSQVKVDSSIKTLEEVLLSIEEKCKNGKIDDALQIANNYIPISNYSVQKNIFIELFINIIESFRDSDPPLMEDFCLDIMKDTMGIFYELNLYETELCSDIIIECLSMNLTFPFGQQLFAICQKNNIIIDATAVMLYINFIKPSEMSLIETISFLNFIWKCKVSPPKTILKEMWNLLFQDKEDTSPSVITEICTLLCNVDSSEVDKEDLKNFLKLCIEKKFWSQIVHLISAWAKKGSLIACLIETFTPQLEDIGFYFEELAKEIYDQNDNCNRFKCAISLDKWDCAYSWKLHPRNIMTVLLKSLAFTALDICLYLERPKDAYMIFKSLSLTLPNEFEESLKFEICRQRFHYLLKITLALQSKDPLVRGISALRSLLSMAQKDFILEQLNDCSKDIQAIYNKYMVCILNTQDENLIKEFYSYTCGPQKELFTLDCQVLRGLTVFFVKHGMLEEANKLFLWGYSKDVYEFEKPTVMIPPWQMMVNCNWTSEEIKLTFLRFADTLTPYLRSKKKIDDFDKWFSVEILIKNVTKVDYEVDCLNEYSENPIQKRICNALKSVDSNIRWKSGRGGMSVVLNPETFYSFWFSKFSSSSESTEIFKVPGKMRISFGVSCAQESFDNESPMNFSDLESSEALSNCYTTETHSVDTRVHEEKFLSDDFVNLSTKNILEVPKNIFLNSCSNDNELCIQENVSKNIDYFSPKKTTSNTSSTPPNIEEHIPSAISPHLSPPKTALTTSSPQKSFLKSSDKIVSPGVQKNSSQVFSPKSNGSPGGMTVSNTNFENADQNSSFRKNINFDCRISPQQNTVTNNLPESSNSDNLILPAVSANESVETLDPKIRSSSTLIKKGISTSCSSYKKATRTLIKAKSKIKKRPLNFENINITLQNTSVQGDAHRIVKPMPGVKLHIGASQRETIDSGESNFKCMEQTQGDAHQIVKPMPGVKLHIGASQRETIDSEESNFQCIEHTQGHAHQIVKPMQGVKLHIGASQRKTIDSEKSNFQCNIPKDVFQKITNFLKSKVMVKRKDLTPQQQQKKALSLAEGFIQKNVVNTLDKRTMKLLNDYSDECL</sequence>
<accession>A0A8T0EKR9</accession>
<feature type="region of interest" description="Disordered" evidence="1">
    <location>
        <begin position="745"/>
        <end position="771"/>
    </location>
</feature>
<proteinExistence type="predicted"/>
<name>A0A8T0EKR9_ARGBR</name>
<organism evidence="2 3">
    <name type="scientific">Argiope bruennichi</name>
    <name type="common">Wasp spider</name>
    <name type="synonym">Aranea bruennichi</name>
    <dbReference type="NCBI Taxonomy" id="94029"/>
    <lineage>
        <taxon>Eukaryota</taxon>
        <taxon>Metazoa</taxon>
        <taxon>Ecdysozoa</taxon>
        <taxon>Arthropoda</taxon>
        <taxon>Chelicerata</taxon>
        <taxon>Arachnida</taxon>
        <taxon>Araneae</taxon>
        <taxon>Araneomorphae</taxon>
        <taxon>Entelegynae</taxon>
        <taxon>Araneoidea</taxon>
        <taxon>Araneidae</taxon>
        <taxon>Argiope</taxon>
    </lineage>
</organism>
<evidence type="ECO:0000313" key="2">
    <source>
        <dbReference type="EMBL" id="KAF8774497.1"/>
    </source>
</evidence>
<evidence type="ECO:0000313" key="3">
    <source>
        <dbReference type="Proteomes" id="UP000807504"/>
    </source>
</evidence>
<keyword evidence="3" id="KW-1185">Reference proteome</keyword>
<reference evidence="2" key="2">
    <citation type="submission" date="2020-06" db="EMBL/GenBank/DDBJ databases">
        <authorList>
            <person name="Sheffer M."/>
        </authorList>
    </citation>
    <scope>NUCLEOTIDE SEQUENCE</scope>
</reference>